<proteinExistence type="predicted"/>
<dbReference type="EMBL" id="MU005579">
    <property type="protein sequence ID" value="KAF2685433.1"/>
    <property type="molecule type" value="Genomic_DNA"/>
</dbReference>
<name>A0A6G1J5H1_9PLEO</name>
<organism evidence="1 2">
    <name type="scientific">Lentithecium fluviatile CBS 122367</name>
    <dbReference type="NCBI Taxonomy" id="1168545"/>
    <lineage>
        <taxon>Eukaryota</taxon>
        <taxon>Fungi</taxon>
        <taxon>Dikarya</taxon>
        <taxon>Ascomycota</taxon>
        <taxon>Pezizomycotina</taxon>
        <taxon>Dothideomycetes</taxon>
        <taxon>Pleosporomycetidae</taxon>
        <taxon>Pleosporales</taxon>
        <taxon>Massarineae</taxon>
        <taxon>Lentitheciaceae</taxon>
        <taxon>Lentithecium</taxon>
    </lineage>
</organism>
<accession>A0A6G1J5H1</accession>
<keyword evidence="2" id="KW-1185">Reference proteome</keyword>
<reference evidence="1" key="1">
    <citation type="journal article" date="2020" name="Stud. Mycol.">
        <title>101 Dothideomycetes genomes: a test case for predicting lifestyles and emergence of pathogens.</title>
        <authorList>
            <person name="Haridas S."/>
            <person name="Albert R."/>
            <person name="Binder M."/>
            <person name="Bloem J."/>
            <person name="Labutti K."/>
            <person name="Salamov A."/>
            <person name="Andreopoulos B."/>
            <person name="Baker S."/>
            <person name="Barry K."/>
            <person name="Bills G."/>
            <person name="Bluhm B."/>
            <person name="Cannon C."/>
            <person name="Castanera R."/>
            <person name="Culley D."/>
            <person name="Daum C."/>
            <person name="Ezra D."/>
            <person name="Gonzalez J."/>
            <person name="Henrissat B."/>
            <person name="Kuo A."/>
            <person name="Liang C."/>
            <person name="Lipzen A."/>
            <person name="Lutzoni F."/>
            <person name="Magnuson J."/>
            <person name="Mondo S."/>
            <person name="Nolan M."/>
            <person name="Ohm R."/>
            <person name="Pangilinan J."/>
            <person name="Park H.-J."/>
            <person name="Ramirez L."/>
            <person name="Alfaro M."/>
            <person name="Sun H."/>
            <person name="Tritt A."/>
            <person name="Yoshinaga Y."/>
            <person name="Zwiers L.-H."/>
            <person name="Turgeon B."/>
            <person name="Goodwin S."/>
            <person name="Spatafora J."/>
            <person name="Crous P."/>
            <person name="Grigoriev I."/>
        </authorList>
    </citation>
    <scope>NUCLEOTIDE SEQUENCE</scope>
    <source>
        <strain evidence="1">CBS 122367</strain>
    </source>
</reference>
<gene>
    <name evidence="1" type="ORF">K458DRAFT_417487</name>
</gene>
<evidence type="ECO:0000313" key="1">
    <source>
        <dbReference type="EMBL" id="KAF2685433.1"/>
    </source>
</evidence>
<dbReference type="Proteomes" id="UP000799291">
    <property type="component" value="Unassembled WGS sequence"/>
</dbReference>
<protein>
    <submittedName>
        <fullName evidence="1">Uncharacterized protein</fullName>
    </submittedName>
</protein>
<evidence type="ECO:0000313" key="2">
    <source>
        <dbReference type="Proteomes" id="UP000799291"/>
    </source>
</evidence>
<dbReference type="AlphaFoldDB" id="A0A6G1J5H1"/>
<sequence length="173" mass="20161">MTPLVDGFKHEQYRGLYLSCKLIKQEMDRECIVPTRTAMRAVTEHPDFLSSPYFLKLSEPPTTYSELCRVTIFFFHICSEDAPYHSSESLHELLSPLLELHLKQLVISVAFPQREEHEFPYPPTQTLIDICNQASEALGIKRVILKPSNVGCEPFRRFTSRWSPVLNRRFIEF</sequence>